<evidence type="ECO:0000313" key="2">
    <source>
        <dbReference type="EMBL" id="SIP74031.1"/>
    </source>
</evidence>
<evidence type="ECO:0000256" key="1">
    <source>
        <dbReference type="SAM" id="Phobius"/>
    </source>
</evidence>
<sequence length="53" mass="6117">MKNYIKCIHIILVNVRALTDHFILSGFQVTFLSAMLLITSGRENSRGYDLKFQ</sequence>
<dbReference type="Proteomes" id="UP000196435">
    <property type="component" value="Unassembled WGS sequence"/>
</dbReference>
<proteinExistence type="predicted"/>
<gene>
    <name evidence="2" type="ORF">XIS1_490028</name>
</gene>
<feature type="transmembrane region" description="Helical" evidence="1">
    <location>
        <begin position="22"/>
        <end position="41"/>
    </location>
</feature>
<evidence type="ECO:0000313" key="3">
    <source>
        <dbReference type="Proteomes" id="UP000196435"/>
    </source>
</evidence>
<keyword evidence="1" id="KW-0472">Membrane</keyword>
<keyword evidence="1" id="KW-0812">Transmembrane</keyword>
<name>A0A1N6MYY3_9GAMM</name>
<accession>A0A1N6MYY3</accession>
<dbReference type="EMBL" id="FTLG01000191">
    <property type="protein sequence ID" value="SIP74031.1"/>
    <property type="molecule type" value="Genomic_DNA"/>
</dbReference>
<keyword evidence="1" id="KW-1133">Transmembrane helix</keyword>
<reference evidence="3" key="1">
    <citation type="submission" date="2016-12" db="EMBL/GenBank/DDBJ databases">
        <authorList>
            <person name="Gaudriault S."/>
        </authorList>
    </citation>
    <scope>NUCLEOTIDE SEQUENCE [LARGE SCALE GENOMIC DNA]</scope>
    <source>
        <strain evidence="3">HGB1681 (deposited as PTA-6826 in the American Type Culture Collection)</strain>
    </source>
</reference>
<organism evidence="2 3">
    <name type="scientific">Xenorhabdus innexi</name>
    <dbReference type="NCBI Taxonomy" id="290109"/>
    <lineage>
        <taxon>Bacteria</taxon>
        <taxon>Pseudomonadati</taxon>
        <taxon>Pseudomonadota</taxon>
        <taxon>Gammaproteobacteria</taxon>
        <taxon>Enterobacterales</taxon>
        <taxon>Morganellaceae</taxon>
        <taxon>Xenorhabdus</taxon>
    </lineage>
</organism>
<protein>
    <submittedName>
        <fullName evidence="2">Uncharacterized protein</fullName>
    </submittedName>
</protein>
<dbReference type="AlphaFoldDB" id="A0A1N6MYY3"/>